<evidence type="ECO:0000259" key="2">
    <source>
        <dbReference type="PROSITE" id="PS50011"/>
    </source>
</evidence>
<sequence>MYANPFFVSVSSLESSCEYHVFRINASMCSLFSPTRASRLYLLLLRLLSRDYSKIFQLAWTIGADTILTREEENILKFIAYAQDAHPDAVVCAARMSLLAADAPVAPEWHVPTLAAAYLLCLPHTSVSCRMDAMEEARFMSIASEYSALMDQVNAREKSYLFSAIRDKVFEKRVRFLDRKKGVPRENKLMDEVFEGGWVGEGEDLGWEEREREFKSEVQRLRRALKEEKARGKEKKKGGEEENLRAEEENRALRGRLRKLRREKEKTEEREKEGRERLEAIQKRTEELEEALRKGIEGERKLKEVEREREKEREIWKRVRRMNNWEASRKLLDFAKGAAVALKALHDQGYLDLDAKLENLVVGRDGALKLIDFGSSAKAQQHPHFEGEEVALIPAGIEVH</sequence>
<organism evidence="3">
    <name type="scientific">Chromera velia CCMP2878</name>
    <dbReference type="NCBI Taxonomy" id="1169474"/>
    <lineage>
        <taxon>Eukaryota</taxon>
        <taxon>Sar</taxon>
        <taxon>Alveolata</taxon>
        <taxon>Colpodellida</taxon>
        <taxon>Chromeraceae</taxon>
        <taxon>Chromera</taxon>
    </lineage>
</organism>
<dbReference type="Gene3D" id="1.10.510.10">
    <property type="entry name" value="Transferase(Phosphotransferase) domain 1"/>
    <property type="match status" value="1"/>
</dbReference>
<dbReference type="InterPro" id="IPR000719">
    <property type="entry name" value="Prot_kinase_dom"/>
</dbReference>
<dbReference type="GO" id="GO:0005524">
    <property type="term" value="F:ATP binding"/>
    <property type="evidence" value="ECO:0007669"/>
    <property type="project" value="InterPro"/>
</dbReference>
<reference evidence="3" key="1">
    <citation type="submission" date="2014-11" db="EMBL/GenBank/DDBJ databases">
        <authorList>
            <person name="Otto D Thomas"/>
            <person name="Naeem Raeece"/>
        </authorList>
    </citation>
    <scope>NUCLEOTIDE SEQUENCE</scope>
</reference>
<accession>A0A0G4HD52</accession>
<dbReference type="GO" id="GO:0004672">
    <property type="term" value="F:protein kinase activity"/>
    <property type="evidence" value="ECO:0007669"/>
    <property type="project" value="InterPro"/>
</dbReference>
<evidence type="ECO:0000313" key="3">
    <source>
        <dbReference type="EMBL" id="CEM41986.1"/>
    </source>
</evidence>
<feature type="domain" description="Protein kinase" evidence="2">
    <location>
        <begin position="199"/>
        <end position="400"/>
    </location>
</feature>
<dbReference type="SUPFAM" id="SSF56112">
    <property type="entry name" value="Protein kinase-like (PK-like)"/>
    <property type="match status" value="1"/>
</dbReference>
<dbReference type="InterPro" id="IPR011009">
    <property type="entry name" value="Kinase-like_dom_sf"/>
</dbReference>
<feature type="region of interest" description="Disordered" evidence="1">
    <location>
        <begin position="227"/>
        <end position="248"/>
    </location>
</feature>
<proteinExistence type="predicted"/>
<dbReference type="EMBL" id="CDMZ01002353">
    <property type="protein sequence ID" value="CEM41986.1"/>
    <property type="molecule type" value="Genomic_DNA"/>
</dbReference>
<dbReference type="AlphaFoldDB" id="A0A0G4HD52"/>
<evidence type="ECO:0000256" key="1">
    <source>
        <dbReference type="SAM" id="MobiDB-lite"/>
    </source>
</evidence>
<dbReference type="PROSITE" id="PS50011">
    <property type="entry name" value="PROTEIN_KINASE_DOM"/>
    <property type="match status" value="1"/>
</dbReference>
<gene>
    <name evidence="3" type="ORF">Cvel_6403</name>
</gene>
<protein>
    <recommendedName>
        <fullName evidence="2">Protein kinase domain-containing protein</fullName>
    </recommendedName>
</protein>
<name>A0A0G4HD52_9ALVE</name>
<dbReference type="VEuPathDB" id="CryptoDB:Cvel_6403"/>